<keyword evidence="1" id="KW-0547">Nucleotide-binding</keyword>
<dbReference type="InterPro" id="IPR041664">
    <property type="entry name" value="AAA_16"/>
</dbReference>
<dbReference type="InterPro" id="IPR027417">
    <property type="entry name" value="P-loop_NTPase"/>
</dbReference>
<dbReference type="SUPFAM" id="SSF52540">
    <property type="entry name" value="P-loop containing nucleoside triphosphate hydrolases"/>
    <property type="match status" value="1"/>
</dbReference>
<evidence type="ECO:0000256" key="2">
    <source>
        <dbReference type="ARBA" id="ARBA00022840"/>
    </source>
</evidence>
<reference evidence="4" key="2">
    <citation type="submission" date="2020-09" db="EMBL/GenBank/DDBJ databases">
        <authorList>
            <person name="Sun Q."/>
            <person name="Zhou Y."/>
        </authorList>
    </citation>
    <scope>NUCLEOTIDE SEQUENCE</scope>
    <source>
        <strain evidence="4">CGMCC 4.7272</strain>
    </source>
</reference>
<dbReference type="GO" id="GO:0004016">
    <property type="term" value="F:adenylate cyclase activity"/>
    <property type="evidence" value="ECO:0007669"/>
    <property type="project" value="TreeGrafter"/>
</dbReference>
<evidence type="ECO:0000313" key="4">
    <source>
        <dbReference type="EMBL" id="GGJ19724.1"/>
    </source>
</evidence>
<dbReference type="PANTHER" id="PTHR16305:SF28">
    <property type="entry name" value="GUANYLATE CYCLASE DOMAIN-CONTAINING PROTEIN"/>
    <property type="match status" value="1"/>
</dbReference>
<dbReference type="AlphaFoldDB" id="A0A917KLJ0"/>
<dbReference type="SUPFAM" id="SSF46894">
    <property type="entry name" value="C-terminal effector domain of the bipartite response regulators"/>
    <property type="match status" value="1"/>
</dbReference>
<dbReference type="RefSeq" id="WP_229695078.1">
    <property type="nucleotide sequence ID" value="NZ_BAABER010000003.1"/>
</dbReference>
<dbReference type="GO" id="GO:0006355">
    <property type="term" value="P:regulation of DNA-templated transcription"/>
    <property type="evidence" value="ECO:0007669"/>
    <property type="project" value="InterPro"/>
</dbReference>
<name>A0A917KLJ0_9ACTN</name>
<protein>
    <recommendedName>
        <fullName evidence="3">Orc1-like AAA ATPase domain-containing protein</fullName>
    </recommendedName>
</protein>
<feature type="domain" description="Orc1-like AAA ATPase" evidence="3">
    <location>
        <begin position="24"/>
        <end position="165"/>
    </location>
</feature>
<gene>
    <name evidence="4" type="ORF">GCM10012282_15030</name>
</gene>
<reference evidence="4" key="1">
    <citation type="journal article" date="2014" name="Int. J. Syst. Evol. Microbiol.">
        <title>Complete genome sequence of Corynebacterium casei LMG S-19264T (=DSM 44701T), isolated from a smear-ripened cheese.</title>
        <authorList>
            <consortium name="US DOE Joint Genome Institute (JGI-PGF)"/>
            <person name="Walter F."/>
            <person name="Albersmeier A."/>
            <person name="Kalinowski J."/>
            <person name="Ruckert C."/>
        </authorList>
    </citation>
    <scope>NUCLEOTIDE SEQUENCE</scope>
    <source>
        <strain evidence="4">CGMCC 4.7272</strain>
    </source>
</reference>
<evidence type="ECO:0000259" key="3">
    <source>
        <dbReference type="Pfam" id="PF13191"/>
    </source>
</evidence>
<keyword evidence="5" id="KW-1185">Reference proteome</keyword>
<sequence length="974" mass="104641">MAARTDAELVLGGTAARFDRTGARLFGRERESDAIDRGLRDPDGPRLVLVRGERGVGRSAFTRAAAERLRAEGITVLGVDCVPGDGERPLLLALRLVMALEEHRSGAARRRSARQAAVEALSAVQRGDRAALAEVVVGALTQPTPATVVVEDAQHADAESLALLGEADLRRVPPGTRLMVTALQHTGPDRTEPSSESGRALAQLAGNRAAHTIVLPRLGPKDVTAAVAERLRATPDAGLARRAHRLSHGIPGALDALLVQWADRDEIRVVDRQAFLALGAPVPVLPDGDRYVEALRALGEPCWTVAAALSILWPLGRPAEEWVAASTELSAEAVHDGIRTLVDEGVVDELPGQGGGAVRGWTFRVPLMAHALRERLGPLERGRLSAAAVEALWAGGAPEDPPGRQDLRPPPVAAILAEADAKTYLPDRIADAGVLVDRERAVTELTTAARALYPDHERRGMVRWHLRAVRLIEEPIARDLAILRCGQAAFGCGDYRTARAAAGRIVFDPAEGLDPLALYEAATLLVASAGIERDWPALDRMGTAAWWDGLRLPAMAAVSGRVQALWQLEKWQEALTLLSQTEPVWQSTPDSRALLELFLNVAEFVLGRPDRLTRALALPEVPGLSRDKVFARSVAQLDLLLGIGDLRGATSLLSARELTPELLPESSRFLLHHLQGQWDEALALARRLMVNGGVLTAVPTHHLLPARTAAVLLAQGRTTSADRLVSSVRGRVSGPLEHFLDHAAAEVRRTLGDLGRAEETLRRGLRAAQERGSVYGTDELWASLAEVHVAAGHTGRAAACLERLDLLAEQMNSGRTRLLYLLTSGRLRPDSAAAGKHLAEAVELARSRSQPFETAVTLLAAVRANAGPATLLREAYELFGETGAALWRFHTRSAMREAGVVVPGRKQATAENDHLLGILLAEGLTNRQISHVLRLSEDAVANRLSRLFARTGMLSRTEVVSAVLTGSPLTPDSR</sequence>
<comment type="caution">
    <text evidence="4">The sequence shown here is derived from an EMBL/GenBank/DDBJ whole genome shotgun (WGS) entry which is preliminary data.</text>
</comment>
<accession>A0A917KLJ0</accession>
<proteinExistence type="predicted"/>
<dbReference type="EMBL" id="BMMU01000003">
    <property type="protein sequence ID" value="GGJ19724.1"/>
    <property type="molecule type" value="Genomic_DNA"/>
</dbReference>
<dbReference type="Proteomes" id="UP000625682">
    <property type="component" value="Unassembled WGS sequence"/>
</dbReference>
<evidence type="ECO:0000256" key="1">
    <source>
        <dbReference type="ARBA" id="ARBA00022741"/>
    </source>
</evidence>
<dbReference type="GO" id="GO:0005737">
    <property type="term" value="C:cytoplasm"/>
    <property type="evidence" value="ECO:0007669"/>
    <property type="project" value="TreeGrafter"/>
</dbReference>
<dbReference type="Pfam" id="PF13191">
    <property type="entry name" value="AAA_16"/>
    <property type="match status" value="1"/>
</dbReference>
<dbReference type="GO" id="GO:0005524">
    <property type="term" value="F:ATP binding"/>
    <property type="evidence" value="ECO:0007669"/>
    <property type="project" value="UniProtKB-KW"/>
</dbReference>
<dbReference type="PANTHER" id="PTHR16305">
    <property type="entry name" value="TESTICULAR SOLUBLE ADENYLYL CYCLASE"/>
    <property type="match status" value="1"/>
</dbReference>
<dbReference type="Gene3D" id="1.10.10.10">
    <property type="entry name" value="Winged helix-like DNA-binding domain superfamily/Winged helix DNA-binding domain"/>
    <property type="match status" value="1"/>
</dbReference>
<dbReference type="GO" id="GO:0003677">
    <property type="term" value="F:DNA binding"/>
    <property type="evidence" value="ECO:0007669"/>
    <property type="project" value="InterPro"/>
</dbReference>
<keyword evidence="2" id="KW-0067">ATP-binding</keyword>
<dbReference type="InterPro" id="IPR016032">
    <property type="entry name" value="Sig_transdc_resp-reg_C-effctor"/>
</dbReference>
<organism evidence="4 5">
    <name type="scientific">Streptomyces lacrimifluminis</name>
    <dbReference type="NCBI Taxonomy" id="1500077"/>
    <lineage>
        <taxon>Bacteria</taxon>
        <taxon>Bacillati</taxon>
        <taxon>Actinomycetota</taxon>
        <taxon>Actinomycetes</taxon>
        <taxon>Kitasatosporales</taxon>
        <taxon>Streptomycetaceae</taxon>
        <taxon>Streptomyces</taxon>
    </lineage>
</organism>
<dbReference type="InterPro" id="IPR036388">
    <property type="entry name" value="WH-like_DNA-bd_sf"/>
</dbReference>
<evidence type="ECO:0000313" key="5">
    <source>
        <dbReference type="Proteomes" id="UP000625682"/>
    </source>
</evidence>